<dbReference type="RefSeq" id="XP_020083182.1">
    <property type="nucleotide sequence ID" value="XM_020227593.1"/>
</dbReference>
<dbReference type="GeneID" id="109706648"/>
<evidence type="ECO:0000313" key="2">
    <source>
        <dbReference type="RefSeq" id="XP_020083182.1"/>
    </source>
</evidence>
<reference evidence="2" key="2">
    <citation type="submission" date="2025-08" db="UniProtKB">
        <authorList>
            <consortium name="RefSeq"/>
        </authorList>
    </citation>
    <scope>IDENTIFICATION</scope>
    <source>
        <tissue evidence="2">Leaf</tissue>
    </source>
</reference>
<proteinExistence type="predicted"/>
<dbReference type="AlphaFoldDB" id="A0A6P5EIG0"/>
<keyword evidence="1" id="KW-1185">Reference proteome</keyword>
<dbReference type="Proteomes" id="UP000515123">
    <property type="component" value="Linkage group 2"/>
</dbReference>
<accession>A0A6P5EIG0</accession>
<dbReference type="InterPro" id="IPR025322">
    <property type="entry name" value="PADRE_dom"/>
</dbReference>
<evidence type="ECO:0000313" key="1">
    <source>
        <dbReference type="Proteomes" id="UP000515123"/>
    </source>
</evidence>
<reference evidence="1" key="1">
    <citation type="journal article" date="2015" name="Nat. Genet.">
        <title>The pineapple genome and the evolution of CAM photosynthesis.</title>
        <authorList>
            <person name="Ming R."/>
            <person name="VanBuren R."/>
            <person name="Wai C.M."/>
            <person name="Tang H."/>
            <person name="Schatz M.C."/>
            <person name="Bowers J.E."/>
            <person name="Lyons E."/>
            <person name="Wang M.L."/>
            <person name="Chen J."/>
            <person name="Biggers E."/>
            <person name="Zhang J."/>
            <person name="Huang L."/>
            <person name="Zhang L."/>
            <person name="Miao W."/>
            <person name="Zhang J."/>
            <person name="Ye Z."/>
            <person name="Miao C."/>
            <person name="Lin Z."/>
            <person name="Wang H."/>
            <person name="Zhou H."/>
            <person name="Yim W.C."/>
            <person name="Priest H.D."/>
            <person name="Zheng C."/>
            <person name="Woodhouse M."/>
            <person name="Edger P.P."/>
            <person name="Guyot R."/>
            <person name="Guo H.B."/>
            <person name="Guo H."/>
            <person name="Zheng G."/>
            <person name="Singh R."/>
            <person name="Sharma A."/>
            <person name="Min X."/>
            <person name="Zheng Y."/>
            <person name="Lee H."/>
            <person name="Gurtowski J."/>
            <person name="Sedlazeck F.J."/>
            <person name="Harkess A."/>
            <person name="McKain M.R."/>
            <person name="Liao Z."/>
            <person name="Fang J."/>
            <person name="Liu J."/>
            <person name="Zhang X."/>
            <person name="Zhang Q."/>
            <person name="Hu W."/>
            <person name="Qin Y."/>
            <person name="Wang K."/>
            <person name="Chen L.Y."/>
            <person name="Shirley N."/>
            <person name="Lin Y.R."/>
            <person name="Liu L.Y."/>
            <person name="Hernandez A.G."/>
            <person name="Wright C.L."/>
            <person name="Bulone V."/>
            <person name="Tuskan G.A."/>
            <person name="Heath K."/>
            <person name="Zee F."/>
            <person name="Moore P.H."/>
            <person name="Sunkar R."/>
            <person name="Leebens-Mack J.H."/>
            <person name="Mockler T."/>
            <person name="Bennetzen J.L."/>
            <person name="Freeling M."/>
            <person name="Sankoff D."/>
            <person name="Paterson A.H."/>
            <person name="Zhu X."/>
            <person name="Yang X."/>
            <person name="Smith J.A."/>
            <person name="Cushman J.C."/>
            <person name="Paull R.E."/>
            <person name="Yu Q."/>
        </authorList>
    </citation>
    <scope>NUCLEOTIDE SEQUENCE [LARGE SCALE GENOMIC DNA]</scope>
    <source>
        <strain evidence="1">cv. F153</strain>
    </source>
</reference>
<name>A0A6P5EIG0_ANACO</name>
<dbReference type="PANTHER" id="PTHR33052">
    <property type="entry name" value="DUF4228 DOMAIN PROTEIN-RELATED"/>
    <property type="match status" value="1"/>
</dbReference>
<dbReference type="OrthoDB" id="786887at2759"/>
<protein>
    <submittedName>
        <fullName evidence="2">Uncharacterized protein LOC109706648</fullName>
    </submittedName>
</protein>
<sequence length="193" mass="20943">MGACLSSSSGTEIISDDLVDHSATAKVITVDGHLLEYSAAVKAYEVLGLSHPFCFLCSSDDLDCDAPIPPLGSQDSLERGQLYFMLPVESLRGPLRGRDMAALAVRASLVLAKKRLAREPGVARVLPIGAADGGVIEDDVFDVFEGSDGFHATSAQHLEKEKMIRRKEMMGREKFMGWPHSRARLGTIRELAE</sequence>
<gene>
    <name evidence="2" type="primary">LOC109706648</name>
</gene>
<organism evidence="1 2">
    <name type="scientific">Ananas comosus</name>
    <name type="common">Pineapple</name>
    <name type="synonym">Ananas ananas</name>
    <dbReference type="NCBI Taxonomy" id="4615"/>
    <lineage>
        <taxon>Eukaryota</taxon>
        <taxon>Viridiplantae</taxon>
        <taxon>Streptophyta</taxon>
        <taxon>Embryophyta</taxon>
        <taxon>Tracheophyta</taxon>
        <taxon>Spermatophyta</taxon>
        <taxon>Magnoliopsida</taxon>
        <taxon>Liliopsida</taxon>
        <taxon>Poales</taxon>
        <taxon>Bromeliaceae</taxon>
        <taxon>Bromelioideae</taxon>
        <taxon>Ananas</taxon>
    </lineage>
</organism>
<dbReference type="Gramene" id="Aco000722.1.mrna1">
    <property type="protein sequence ID" value="Aco000722.1.mrna1.cds1"/>
    <property type="gene ID" value="Aco000722.1.path1"/>
</dbReference>
<dbReference type="Pfam" id="PF14009">
    <property type="entry name" value="PADRE"/>
    <property type="match status" value="1"/>
</dbReference>